<sequence length="360" mass="40430">MSVLELEAQLEREKSLVQPQLNDLRDPMGRLPLEISSEIFLRCLPQYEATTTGMHLIHTLFLRICHTWADIALSTPALWTEIHLEFPQANGPRHIVDGWLQRAQARPLRVYLVGKIDKDVGAAVWKHRGDCSIYTSTTHLMNSRRCRAGTTLSAAPSPSPCLCSKHLGSLAEPISHAPESVDHALRLISAPCLEKLHTSLSTQNTFNDDLLPFLQRSSAPLQKLEISWSDLPLSEWRLEELVDTVHTLKHLGISYLHSNDAERWFSLLANSPSLLPNLCTLNLRIHTPPSPSESSWNTLIRAISARRGTLKVIHISAFTFFHTTSKMLDVSQETTAALRRLRAEGLDIRLSAPHMPDILE</sequence>
<dbReference type="Gene3D" id="3.80.10.10">
    <property type="entry name" value="Ribonuclease Inhibitor"/>
    <property type="match status" value="1"/>
</dbReference>
<keyword evidence="2" id="KW-1185">Reference proteome</keyword>
<organism evidence="1 2">
    <name type="scientific">Roridomyces roridus</name>
    <dbReference type="NCBI Taxonomy" id="1738132"/>
    <lineage>
        <taxon>Eukaryota</taxon>
        <taxon>Fungi</taxon>
        <taxon>Dikarya</taxon>
        <taxon>Basidiomycota</taxon>
        <taxon>Agaricomycotina</taxon>
        <taxon>Agaricomycetes</taxon>
        <taxon>Agaricomycetidae</taxon>
        <taxon>Agaricales</taxon>
        <taxon>Marasmiineae</taxon>
        <taxon>Mycenaceae</taxon>
        <taxon>Roridomyces</taxon>
    </lineage>
</organism>
<proteinExistence type="predicted"/>
<dbReference type="InterPro" id="IPR032675">
    <property type="entry name" value="LRR_dom_sf"/>
</dbReference>
<evidence type="ECO:0008006" key="3">
    <source>
        <dbReference type="Google" id="ProtNLM"/>
    </source>
</evidence>
<accession>A0AAD7CIP3</accession>
<dbReference type="EMBL" id="JARKIF010000001">
    <property type="protein sequence ID" value="KAJ7649866.1"/>
    <property type="molecule type" value="Genomic_DNA"/>
</dbReference>
<reference evidence="1" key="1">
    <citation type="submission" date="2023-03" db="EMBL/GenBank/DDBJ databases">
        <title>Massive genome expansion in bonnet fungi (Mycena s.s.) driven by repeated elements and novel gene families across ecological guilds.</title>
        <authorList>
            <consortium name="Lawrence Berkeley National Laboratory"/>
            <person name="Harder C.B."/>
            <person name="Miyauchi S."/>
            <person name="Viragh M."/>
            <person name="Kuo A."/>
            <person name="Thoen E."/>
            <person name="Andreopoulos B."/>
            <person name="Lu D."/>
            <person name="Skrede I."/>
            <person name="Drula E."/>
            <person name="Henrissat B."/>
            <person name="Morin E."/>
            <person name="Kohler A."/>
            <person name="Barry K."/>
            <person name="LaButti K."/>
            <person name="Morin E."/>
            <person name="Salamov A."/>
            <person name="Lipzen A."/>
            <person name="Mereny Z."/>
            <person name="Hegedus B."/>
            <person name="Baldrian P."/>
            <person name="Stursova M."/>
            <person name="Weitz H."/>
            <person name="Taylor A."/>
            <person name="Grigoriev I.V."/>
            <person name="Nagy L.G."/>
            <person name="Martin F."/>
            <person name="Kauserud H."/>
        </authorList>
    </citation>
    <scope>NUCLEOTIDE SEQUENCE</scope>
    <source>
        <strain evidence="1">9284</strain>
    </source>
</reference>
<dbReference type="AlphaFoldDB" id="A0AAD7CIP3"/>
<evidence type="ECO:0000313" key="1">
    <source>
        <dbReference type="EMBL" id="KAJ7649866.1"/>
    </source>
</evidence>
<name>A0AAD7CIP3_9AGAR</name>
<protein>
    <recommendedName>
        <fullName evidence="3">F-box domain-containing protein</fullName>
    </recommendedName>
</protein>
<dbReference type="Proteomes" id="UP001221142">
    <property type="component" value="Unassembled WGS sequence"/>
</dbReference>
<gene>
    <name evidence="1" type="ORF">FB45DRAFT_1075623</name>
</gene>
<comment type="caution">
    <text evidence="1">The sequence shown here is derived from an EMBL/GenBank/DDBJ whole genome shotgun (WGS) entry which is preliminary data.</text>
</comment>
<evidence type="ECO:0000313" key="2">
    <source>
        <dbReference type="Proteomes" id="UP001221142"/>
    </source>
</evidence>